<dbReference type="InterPro" id="IPR002549">
    <property type="entry name" value="AI-2E-like"/>
</dbReference>
<evidence type="ECO:0000256" key="3">
    <source>
        <dbReference type="ARBA" id="ARBA00022692"/>
    </source>
</evidence>
<accession>A0A917RXA0</accession>
<comment type="similarity">
    <text evidence="2">Belongs to the autoinducer-2 exporter (AI-2E) (TC 2.A.86) family.</text>
</comment>
<evidence type="ECO:0000256" key="4">
    <source>
        <dbReference type="ARBA" id="ARBA00022989"/>
    </source>
</evidence>
<comment type="subcellular location">
    <subcellularLocation>
        <location evidence="1">Membrane</location>
        <topology evidence="1">Multi-pass membrane protein</topology>
    </subcellularLocation>
</comment>
<dbReference type="RefSeq" id="WP_188801042.1">
    <property type="nucleotide sequence ID" value="NZ_BMOK01000001.1"/>
</dbReference>
<feature type="transmembrane region" description="Helical" evidence="6">
    <location>
        <begin position="265"/>
        <end position="289"/>
    </location>
</feature>
<evidence type="ECO:0000313" key="7">
    <source>
        <dbReference type="EMBL" id="GGL42094.1"/>
    </source>
</evidence>
<feature type="transmembrane region" description="Helical" evidence="6">
    <location>
        <begin position="12"/>
        <end position="34"/>
    </location>
</feature>
<keyword evidence="8" id="KW-1185">Reference proteome</keyword>
<reference evidence="7" key="1">
    <citation type="journal article" date="2014" name="Int. J. Syst. Evol. Microbiol.">
        <title>Complete genome sequence of Corynebacterium casei LMG S-19264T (=DSM 44701T), isolated from a smear-ripened cheese.</title>
        <authorList>
            <consortium name="US DOE Joint Genome Institute (JGI-PGF)"/>
            <person name="Walter F."/>
            <person name="Albersmeier A."/>
            <person name="Kalinowski J."/>
            <person name="Ruckert C."/>
        </authorList>
    </citation>
    <scope>NUCLEOTIDE SEQUENCE</scope>
    <source>
        <strain evidence="7">JCM 15325</strain>
    </source>
</reference>
<keyword evidence="5 6" id="KW-0472">Membrane</keyword>
<dbReference type="GO" id="GO:0055085">
    <property type="term" value="P:transmembrane transport"/>
    <property type="evidence" value="ECO:0007669"/>
    <property type="project" value="TreeGrafter"/>
</dbReference>
<keyword evidence="3 6" id="KW-0812">Transmembrane</keyword>
<organism evidence="7 8">
    <name type="scientific">Sporolactobacillus putidus</name>
    <dbReference type="NCBI Taxonomy" id="492735"/>
    <lineage>
        <taxon>Bacteria</taxon>
        <taxon>Bacillati</taxon>
        <taxon>Bacillota</taxon>
        <taxon>Bacilli</taxon>
        <taxon>Bacillales</taxon>
        <taxon>Sporolactobacillaceae</taxon>
        <taxon>Sporolactobacillus</taxon>
    </lineage>
</organism>
<name>A0A917RXA0_9BACL</name>
<dbReference type="EMBL" id="BMOK01000001">
    <property type="protein sequence ID" value="GGL42094.1"/>
    <property type="molecule type" value="Genomic_DNA"/>
</dbReference>
<dbReference type="PANTHER" id="PTHR21716">
    <property type="entry name" value="TRANSMEMBRANE PROTEIN"/>
    <property type="match status" value="1"/>
</dbReference>
<dbReference type="AlphaFoldDB" id="A0A917RXA0"/>
<feature type="transmembrane region" description="Helical" evidence="6">
    <location>
        <begin position="296"/>
        <end position="315"/>
    </location>
</feature>
<feature type="transmembrane region" description="Helical" evidence="6">
    <location>
        <begin position="40"/>
        <end position="60"/>
    </location>
</feature>
<gene>
    <name evidence="7" type="ORF">GCM10007968_02500</name>
</gene>
<feature type="transmembrane region" description="Helical" evidence="6">
    <location>
        <begin position="72"/>
        <end position="95"/>
    </location>
</feature>
<dbReference type="PANTHER" id="PTHR21716:SF68">
    <property type="entry name" value="TRANSPORT PROTEIN YTVI-RELATED"/>
    <property type="match status" value="1"/>
</dbReference>
<comment type="caution">
    <text evidence="7">The sequence shown here is derived from an EMBL/GenBank/DDBJ whole genome shotgun (WGS) entry which is preliminary data.</text>
</comment>
<feature type="transmembrane region" description="Helical" evidence="6">
    <location>
        <begin position="178"/>
        <end position="196"/>
    </location>
</feature>
<reference evidence="7" key="2">
    <citation type="submission" date="2020-09" db="EMBL/GenBank/DDBJ databases">
        <authorList>
            <person name="Sun Q."/>
            <person name="Ohkuma M."/>
        </authorList>
    </citation>
    <scope>NUCLEOTIDE SEQUENCE</scope>
    <source>
        <strain evidence="7">JCM 15325</strain>
    </source>
</reference>
<evidence type="ECO:0000256" key="1">
    <source>
        <dbReference type="ARBA" id="ARBA00004141"/>
    </source>
</evidence>
<evidence type="ECO:0000256" key="6">
    <source>
        <dbReference type="SAM" id="Phobius"/>
    </source>
</evidence>
<evidence type="ECO:0000256" key="5">
    <source>
        <dbReference type="ARBA" id="ARBA00023136"/>
    </source>
</evidence>
<dbReference type="NCBIfam" id="TIGR02872">
    <property type="entry name" value="spore_ytvI"/>
    <property type="match status" value="1"/>
</dbReference>
<dbReference type="Proteomes" id="UP000654670">
    <property type="component" value="Unassembled WGS sequence"/>
</dbReference>
<feature type="transmembrane region" description="Helical" evidence="6">
    <location>
        <begin position="231"/>
        <end position="253"/>
    </location>
</feature>
<dbReference type="GO" id="GO:0016020">
    <property type="term" value="C:membrane"/>
    <property type="evidence" value="ECO:0007669"/>
    <property type="project" value="UniProtKB-SubCell"/>
</dbReference>
<keyword evidence="4 6" id="KW-1133">Transmembrane helix</keyword>
<sequence length="380" mass="42185">MDSQKTRPLTAYLLIFVRIVLVLSILGCILLSLYLAVRYALPFLIACALSFFLNPIVSFLEKKTGLPRGLSSFIVLFSLFSLVIGILLFTAMALIKGLSSLTRTVPGQLGMLIKDLQSLFFSKLIPSWEHALHIFSGLPQGQQKAIQLNIESMAGSAADLINNLAGNLISSLTQFVSSLPNTLVSALFIFLAAFFLSKDSERIKKRLSFFQTPPAVSVPLRKVWKDLKKTCIGFVQAQFILVTLTMILVYLGLKALKTEQPFTIALISGFVDLIPYLGIGVIFIPWILYQLFMHHYFFTIGLTSLYTALVIQRQLMEPKILSTHIGLDPLATLVALYFGFRWLGFSGLVIGPLSLVIVKALYQAGTLRTVRLFILGKKVE</sequence>
<evidence type="ECO:0000256" key="2">
    <source>
        <dbReference type="ARBA" id="ARBA00009773"/>
    </source>
</evidence>
<dbReference type="Pfam" id="PF01594">
    <property type="entry name" value="AI-2E_transport"/>
    <property type="match status" value="1"/>
</dbReference>
<proteinExistence type="inferred from homology"/>
<feature type="transmembrane region" description="Helical" evidence="6">
    <location>
        <begin position="335"/>
        <end position="362"/>
    </location>
</feature>
<evidence type="ECO:0000313" key="8">
    <source>
        <dbReference type="Proteomes" id="UP000654670"/>
    </source>
</evidence>
<protein>
    <submittedName>
        <fullName evidence="7">Permease</fullName>
    </submittedName>
</protein>
<dbReference type="InterPro" id="IPR014227">
    <property type="entry name" value="YtvI-like"/>
</dbReference>